<dbReference type="OrthoDB" id="266718at2759"/>
<evidence type="ECO:0000256" key="9">
    <source>
        <dbReference type="ARBA" id="ARBA00048329"/>
    </source>
</evidence>
<comment type="catalytic activity">
    <reaction evidence="9">
        <text>L-seryl-[protein] + ATP = O-phospho-L-seryl-[protein] + ADP + H(+)</text>
        <dbReference type="Rhea" id="RHEA:17989"/>
        <dbReference type="Rhea" id="RHEA-COMP:9863"/>
        <dbReference type="Rhea" id="RHEA-COMP:11604"/>
        <dbReference type="ChEBI" id="CHEBI:15378"/>
        <dbReference type="ChEBI" id="CHEBI:29999"/>
        <dbReference type="ChEBI" id="CHEBI:30616"/>
        <dbReference type="ChEBI" id="CHEBI:83421"/>
        <dbReference type="ChEBI" id="CHEBI:456216"/>
        <dbReference type="EC" id="2.7.11.25"/>
    </reaction>
</comment>
<reference evidence="13 14" key="1">
    <citation type="journal article" date="2013" name="MBio">
        <title>Genome sequencing of the plant pathogen Taphrina deformans, the causal agent of peach leaf curl.</title>
        <authorList>
            <person name="Cisse O.H."/>
            <person name="Almeida J.M.G.C.F."/>
            <person name="Fonseca A."/>
            <person name="Kumar A.A."/>
            <person name="Salojaervi J."/>
            <person name="Overmyer K."/>
            <person name="Hauser P.M."/>
            <person name="Pagni M."/>
        </authorList>
    </citation>
    <scope>NUCLEOTIDE SEQUENCE [LARGE SCALE GENOMIC DNA]</scope>
    <source>
        <strain evidence="14">PYCC 5710 / ATCC 11124 / CBS 356.35 / IMI 108563 / JCM 9778 / NBRC 8474</strain>
    </source>
</reference>
<dbReference type="EMBL" id="CAHR02000358">
    <property type="protein sequence ID" value="CCG84960.1"/>
    <property type="molecule type" value="Genomic_DNA"/>
</dbReference>
<dbReference type="Gene3D" id="1.10.510.10">
    <property type="entry name" value="Transferase(Phosphotransferase) domain 1"/>
    <property type="match status" value="1"/>
</dbReference>
<dbReference type="STRING" id="1097556.R4XNX3"/>
<dbReference type="AlphaFoldDB" id="R4XNX3"/>
<evidence type="ECO:0000256" key="7">
    <source>
        <dbReference type="ARBA" id="ARBA00022840"/>
    </source>
</evidence>
<accession>R4XNX3</accession>
<proteinExistence type="inferred from homology"/>
<dbReference type="GO" id="GO:0000196">
    <property type="term" value="P:cell integrity MAPK cascade"/>
    <property type="evidence" value="ECO:0007669"/>
    <property type="project" value="UniProtKB-ARBA"/>
</dbReference>
<evidence type="ECO:0000256" key="3">
    <source>
        <dbReference type="ARBA" id="ARBA00022527"/>
    </source>
</evidence>
<dbReference type="Pfam" id="PF00069">
    <property type="entry name" value="Pkinase"/>
    <property type="match status" value="1"/>
</dbReference>
<feature type="binding site" evidence="10">
    <location>
        <position position="383"/>
    </location>
    <ligand>
        <name>ATP</name>
        <dbReference type="ChEBI" id="CHEBI:30616"/>
    </ligand>
</feature>
<feature type="compositionally biased region" description="Low complexity" evidence="11">
    <location>
        <begin position="154"/>
        <end position="163"/>
    </location>
</feature>
<dbReference type="InterPro" id="IPR011009">
    <property type="entry name" value="Kinase-like_dom_sf"/>
</dbReference>
<evidence type="ECO:0000256" key="2">
    <source>
        <dbReference type="ARBA" id="ARBA00012406"/>
    </source>
</evidence>
<keyword evidence="3" id="KW-0723">Serine/threonine-protein kinase</keyword>
<dbReference type="PROSITE" id="PS00107">
    <property type="entry name" value="PROTEIN_KINASE_ATP"/>
    <property type="match status" value="1"/>
</dbReference>
<dbReference type="GO" id="GO:0005524">
    <property type="term" value="F:ATP binding"/>
    <property type="evidence" value="ECO:0007669"/>
    <property type="project" value="UniProtKB-UniRule"/>
</dbReference>
<dbReference type="GO" id="GO:0004709">
    <property type="term" value="F:MAP kinase kinase kinase activity"/>
    <property type="evidence" value="ECO:0007669"/>
    <property type="project" value="UniProtKB-EC"/>
</dbReference>
<feature type="region of interest" description="Disordered" evidence="11">
    <location>
        <begin position="138"/>
        <end position="177"/>
    </location>
</feature>
<evidence type="ECO:0000256" key="10">
    <source>
        <dbReference type="PROSITE-ProRule" id="PRU10141"/>
    </source>
</evidence>
<dbReference type="SMART" id="SM00220">
    <property type="entry name" value="S_TKc"/>
    <property type="match status" value="1"/>
</dbReference>
<sequence length="634" mass="70658">MPATVRVEPILKAHRPAPKRPPKVSAIVPGSSGIVKAVRSKAYQQPVFFDRSGQRSSRDKQTIEYPVNHDTSDKGTFAVVPASFQDAPALDSDELSDIDDDRLLWAVKPKPDCQNSMETLIAIPEVNSNSSSHIKKTHQSMKFRPKGQTVTNKASASTTATLLEAPQRIASPEFSRGDDKITLNSPLCKHLNEAPDYSISPDSIVATVANGEIRQPIRNAISTTTSPGSNGQWGVRPSTELVYENLQNFFPNHDLDKPIIAESIPALADRTSNSKGSDRHGRMKSIRVVAKEANEARKRFQNAARGVRAANLLRRRSTKVWGQRAIELTPHQINTQSAVTEDIDTIRRKSTFKWLKGELIGKGQFGYVYIAMNVTTGEMLAVKQVQTPRRSHNETEVNSILETLNAEIETMRDLDHLNIVQYLGYERTDDELSIFLEYVPGGSIGSCLRKNGKFGEMVIRSLTKQTLEGLQYLHQRGILHRDLKADNLLLDLDGTCKISDFGISKKSRDVYTNDGSMSMQGTIFWMAPEVIQTRKQGYSAKIDIWSLGCVVLEMFAGRRPWSNEEAISVLYTLGTGRPPPIPDDVAPILSSVAQDFLNKCFTIEPENRPTAYQLLQHPFCCVADNYVFDLPHDR</sequence>
<comment type="caution">
    <text evidence="13">The sequence shown here is derived from an EMBL/GenBank/DDBJ whole genome shotgun (WGS) entry which is preliminary data.</text>
</comment>
<dbReference type="PROSITE" id="PS50011">
    <property type="entry name" value="PROTEIN_KINASE_DOM"/>
    <property type="match status" value="1"/>
</dbReference>
<gene>
    <name evidence="13" type="ORF">TAPDE_005525</name>
</gene>
<evidence type="ECO:0000313" key="13">
    <source>
        <dbReference type="EMBL" id="CCG84960.1"/>
    </source>
</evidence>
<dbReference type="Proteomes" id="UP000013776">
    <property type="component" value="Unassembled WGS sequence"/>
</dbReference>
<dbReference type="InterPro" id="IPR050538">
    <property type="entry name" value="MAP_kinase_kinase_kinase"/>
</dbReference>
<dbReference type="PROSITE" id="PS00108">
    <property type="entry name" value="PROTEIN_KINASE_ST"/>
    <property type="match status" value="1"/>
</dbReference>
<dbReference type="FunFam" id="3.30.200.20:FF:000387">
    <property type="entry name" value="Serine/threonine-protein kinase STE11"/>
    <property type="match status" value="1"/>
</dbReference>
<dbReference type="PANTHER" id="PTHR48016:SF48">
    <property type="entry name" value="SERINE_THREONINE-PROTEIN KINASE BCK1_SLK1_SSP31"/>
    <property type="match status" value="1"/>
</dbReference>
<dbReference type="VEuPathDB" id="FungiDB:TAPDE_005525"/>
<evidence type="ECO:0000313" key="14">
    <source>
        <dbReference type="Proteomes" id="UP000013776"/>
    </source>
</evidence>
<protein>
    <recommendedName>
        <fullName evidence="2">mitogen-activated protein kinase kinase kinase</fullName>
        <ecNumber evidence="2">2.7.11.25</ecNumber>
    </recommendedName>
</protein>
<keyword evidence="5 10" id="KW-0547">Nucleotide-binding</keyword>
<evidence type="ECO:0000256" key="5">
    <source>
        <dbReference type="ARBA" id="ARBA00022741"/>
    </source>
</evidence>
<keyword evidence="4" id="KW-0808">Transferase</keyword>
<dbReference type="InterPro" id="IPR008271">
    <property type="entry name" value="Ser/Thr_kinase_AS"/>
</dbReference>
<comment type="catalytic activity">
    <reaction evidence="8">
        <text>L-threonyl-[protein] + ATP = O-phospho-L-threonyl-[protein] + ADP + H(+)</text>
        <dbReference type="Rhea" id="RHEA:46608"/>
        <dbReference type="Rhea" id="RHEA-COMP:11060"/>
        <dbReference type="Rhea" id="RHEA-COMP:11605"/>
        <dbReference type="ChEBI" id="CHEBI:15378"/>
        <dbReference type="ChEBI" id="CHEBI:30013"/>
        <dbReference type="ChEBI" id="CHEBI:30616"/>
        <dbReference type="ChEBI" id="CHEBI:61977"/>
        <dbReference type="ChEBI" id="CHEBI:456216"/>
        <dbReference type="EC" id="2.7.11.25"/>
    </reaction>
</comment>
<dbReference type="SUPFAM" id="SSF56112">
    <property type="entry name" value="Protein kinase-like (PK-like)"/>
    <property type="match status" value="1"/>
</dbReference>
<evidence type="ECO:0000256" key="1">
    <source>
        <dbReference type="ARBA" id="ARBA00006529"/>
    </source>
</evidence>
<dbReference type="eggNOG" id="KOG0198">
    <property type="taxonomic scope" value="Eukaryota"/>
</dbReference>
<evidence type="ECO:0000256" key="8">
    <source>
        <dbReference type="ARBA" id="ARBA00047559"/>
    </source>
</evidence>
<evidence type="ECO:0000256" key="4">
    <source>
        <dbReference type="ARBA" id="ARBA00022679"/>
    </source>
</evidence>
<feature type="domain" description="Protein kinase" evidence="12">
    <location>
        <begin position="354"/>
        <end position="620"/>
    </location>
</feature>
<dbReference type="PANTHER" id="PTHR48016">
    <property type="entry name" value="MAP KINASE KINASE KINASE SSK2-RELATED-RELATED"/>
    <property type="match status" value="1"/>
</dbReference>
<keyword evidence="7 10" id="KW-0067">ATP-binding</keyword>
<name>R4XNX3_TAPDE</name>
<evidence type="ECO:0000256" key="6">
    <source>
        <dbReference type="ARBA" id="ARBA00022777"/>
    </source>
</evidence>
<evidence type="ECO:0000256" key="11">
    <source>
        <dbReference type="SAM" id="MobiDB-lite"/>
    </source>
</evidence>
<dbReference type="EC" id="2.7.11.25" evidence="2"/>
<keyword evidence="6" id="KW-0418">Kinase</keyword>
<dbReference type="InterPro" id="IPR017441">
    <property type="entry name" value="Protein_kinase_ATP_BS"/>
</dbReference>
<organism evidence="13 14">
    <name type="scientific">Taphrina deformans (strain PYCC 5710 / ATCC 11124 / CBS 356.35 / IMI 108563 / JCM 9778 / NBRC 8474)</name>
    <name type="common">Peach leaf curl fungus</name>
    <name type="synonym">Lalaria deformans</name>
    <dbReference type="NCBI Taxonomy" id="1097556"/>
    <lineage>
        <taxon>Eukaryota</taxon>
        <taxon>Fungi</taxon>
        <taxon>Dikarya</taxon>
        <taxon>Ascomycota</taxon>
        <taxon>Taphrinomycotina</taxon>
        <taxon>Taphrinomycetes</taxon>
        <taxon>Taphrinales</taxon>
        <taxon>Taphrinaceae</taxon>
        <taxon>Taphrina</taxon>
    </lineage>
</organism>
<comment type="similarity">
    <text evidence="1">Belongs to the protein kinase superfamily. STE Ser/Thr protein kinase family. MAP kinase kinase kinase subfamily.</text>
</comment>
<dbReference type="FunFam" id="1.10.510.10:FF:000182">
    <property type="entry name" value="MAP kinase kinase kinase mkh1"/>
    <property type="match status" value="1"/>
</dbReference>
<evidence type="ECO:0000259" key="12">
    <source>
        <dbReference type="PROSITE" id="PS50011"/>
    </source>
</evidence>
<dbReference type="InterPro" id="IPR000719">
    <property type="entry name" value="Prot_kinase_dom"/>
</dbReference>
<keyword evidence="14" id="KW-1185">Reference proteome</keyword>